<reference evidence="2" key="1">
    <citation type="submission" date="2023-07" db="EMBL/GenBank/DDBJ databases">
        <title>Whole genome sequence analysis of rice epiphytic Sphingomonas sanguinis OsEp_Plm_15B2.</title>
        <authorList>
            <person name="Sahu K.P."/>
            <person name="Asharani P."/>
            <person name="Reddy B."/>
            <person name="Kumar A."/>
        </authorList>
    </citation>
    <scope>NUCLEOTIDE SEQUENCE [LARGE SCALE GENOMIC DNA]</scope>
    <source>
        <strain evidence="2">OsEp_Plm_15B2</strain>
    </source>
</reference>
<dbReference type="RefSeq" id="WP_322539660.1">
    <property type="nucleotide sequence ID" value="NZ_JAOBTW010000012.1"/>
</dbReference>
<proteinExistence type="predicted"/>
<name>A0ABU5LSS5_9SPHN</name>
<dbReference type="EMBL" id="JAOBTW010000012">
    <property type="protein sequence ID" value="MDZ7282801.1"/>
    <property type="molecule type" value="Genomic_DNA"/>
</dbReference>
<organism evidence="1 2">
    <name type="scientific">Sphingomonas sanguinis</name>
    <dbReference type="NCBI Taxonomy" id="33051"/>
    <lineage>
        <taxon>Bacteria</taxon>
        <taxon>Pseudomonadati</taxon>
        <taxon>Pseudomonadota</taxon>
        <taxon>Alphaproteobacteria</taxon>
        <taxon>Sphingomonadales</taxon>
        <taxon>Sphingomonadaceae</taxon>
        <taxon>Sphingomonas</taxon>
    </lineage>
</organism>
<gene>
    <name evidence="1" type="ORF">N4G62_12260</name>
</gene>
<protein>
    <recommendedName>
        <fullName evidence="3">Flagellar motor switch protein FliG middle domain-containing protein</fullName>
    </recommendedName>
</protein>
<evidence type="ECO:0000313" key="1">
    <source>
        <dbReference type="EMBL" id="MDZ7282801.1"/>
    </source>
</evidence>
<sequence length="108" mass="11486">MLLAEDPLALLIERLRSLSPADRCAILSRLSAPERRRVDAALHAPARGTAPSFATDIMARITAAPTDTAMTASARQVLLRVAGGAVPVEAPRRSPSLFARLGDAFRRG</sequence>
<dbReference type="Proteomes" id="UP001292182">
    <property type="component" value="Unassembled WGS sequence"/>
</dbReference>
<accession>A0ABU5LSS5</accession>
<evidence type="ECO:0008006" key="3">
    <source>
        <dbReference type="Google" id="ProtNLM"/>
    </source>
</evidence>
<keyword evidence="2" id="KW-1185">Reference proteome</keyword>
<comment type="caution">
    <text evidence="1">The sequence shown here is derived from an EMBL/GenBank/DDBJ whole genome shotgun (WGS) entry which is preliminary data.</text>
</comment>
<evidence type="ECO:0000313" key="2">
    <source>
        <dbReference type="Proteomes" id="UP001292182"/>
    </source>
</evidence>